<feature type="domain" description="Major facilitator superfamily (MFS) profile" evidence="6">
    <location>
        <begin position="53"/>
        <end position="495"/>
    </location>
</feature>
<feature type="transmembrane region" description="Helical" evidence="5">
    <location>
        <begin position="339"/>
        <end position="362"/>
    </location>
</feature>
<dbReference type="GO" id="GO:0022857">
    <property type="term" value="F:transmembrane transporter activity"/>
    <property type="evidence" value="ECO:0007669"/>
    <property type="project" value="InterPro"/>
</dbReference>
<evidence type="ECO:0000256" key="4">
    <source>
        <dbReference type="ARBA" id="ARBA00023136"/>
    </source>
</evidence>
<feature type="transmembrane region" description="Helical" evidence="5">
    <location>
        <begin position="374"/>
        <end position="394"/>
    </location>
</feature>
<dbReference type="InterPro" id="IPR005829">
    <property type="entry name" value="Sugar_transporter_CS"/>
</dbReference>
<feature type="transmembrane region" description="Helical" evidence="5">
    <location>
        <begin position="308"/>
        <end position="333"/>
    </location>
</feature>
<dbReference type="PANTHER" id="PTHR42718">
    <property type="entry name" value="MAJOR FACILITATOR SUPERFAMILY MULTIDRUG TRANSPORTER MFSC"/>
    <property type="match status" value="1"/>
</dbReference>
<evidence type="ECO:0000256" key="2">
    <source>
        <dbReference type="ARBA" id="ARBA00022692"/>
    </source>
</evidence>
<reference evidence="7" key="1">
    <citation type="submission" date="2018-05" db="EMBL/GenBank/DDBJ databases">
        <authorList>
            <person name="Lanie J.A."/>
            <person name="Ng W.-L."/>
            <person name="Kazmierczak K.M."/>
            <person name="Andrzejewski T.M."/>
            <person name="Davidsen T.M."/>
            <person name="Wayne K.J."/>
            <person name="Tettelin H."/>
            <person name="Glass J.I."/>
            <person name="Rusch D."/>
            <person name="Podicherti R."/>
            <person name="Tsui H.-C.T."/>
            <person name="Winkler M.E."/>
        </authorList>
    </citation>
    <scope>NUCLEOTIDE SEQUENCE</scope>
</reference>
<evidence type="ECO:0000256" key="5">
    <source>
        <dbReference type="SAM" id="Phobius"/>
    </source>
</evidence>
<evidence type="ECO:0000256" key="1">
    <source>
        <dbReference type="ARBA" id="ARBA00004141"/>
    </source>
</evidence>
<feature type="transmembrane region" description="Helical" evidence="5">
    <location>
        <begin position="471"/>
        <end position="490"/>
    </location>
</feature>
<name>A0A381NZA7_9ZZZZ</name>
<dbReference type="Pfam" id="PF07690">
    <property type="entry name" value="MFS_1"/>
    <property type="match status" value="2"/>
</dbReference>
<feature type="transmembrane region" description="Helical" evidence="5">
    <location>
        <begin position="243"/>
        <end position="262"/>
    </location>
</feature>
<feature type="transmembrane region" description="Helical" evidence="5">
    <location>
        <begin position="90"/>
        <end position="108"/>
    </location>
</feature>
<evidence type="ECO:0000313" key="7">
    <source>
        <dbReference type="EMBL" id="SUZ59238.1"/>
    </source>
</evidence>
<feature type="transmembrane region" description="Helical" evidence="5">
    <location>
        <begin position="406"/>
        <end position="427"/>
    </location>
</feature>
<dbReference type="GO" id="GO:0016020">
    <property type="term" value="C:membrane"/>
    <property type="evidence" value="ECO:0007669"/>
    <property type="project" value="UniProtKB-SubCell"/>
</dbReference>
<dbReference type="SUPFAM" id="SSF103473">
    <property type="entry name" value="MFS general substrate transporter"/>
    <property type="match status" value="1"/>
</dbReference>
<dbReference type="AlphaFoldDB" id="A0A381NZA7"/>
<feature type="transmembrane region" description="Helical" evidence="5">
    <location>
        <begin position="120"/>
        <end position="143"/>
    </location>
</feature>
<feature type="transmembrane region" description="Helical" evidence="5">
    <location>
        <begin position="179"/>
        <end position="200"/>
    </location>
</feature>
<protein>
    <recommendedName>
        <fullName evidence="6">Major facilitator superfamily (MFS) profile domain-containing protein</fullName>
    </recommendedName>
</protein>
<accession>A0A381NZA7</accession>
<keyword evidence="3 5" id="KW-1133">Transmembrane helix</keyword>
<feature type="transmembrane region" description="Helical" evidence="5">
    <location>
        <begin position="206"/>
        <end position="223"/>
    </location>
</feature>
<organism evidence="7">
    <name type="scientific">marine metagenome</name>
    <dbReference type="NCBI Taxonomy" id="408172"/>
    <lineage>
        <taxon>unclassified sequences</taxon>
        <taxon>metagenomes</taxon>
        <taxon>ecological metagenomes</taxon>
    </lineage>
</organism>
<dbReference type="PANTHER" id="PTHR42718:SF48">
    <property type="entry name" value="CONSERVED TWO-DOMAIN MEMBRANE PROTEIN-RELATED"/>
    <property type="match status" value="1"/>
</dbReference>
<gene>
    <name evidence="7" type="ORF">METZ01_LOCUS12092</name>
</gene>
<dbReference type="InterPro" id="IPR011701">
    <property type="entry name" value="MFS"/>
</dbReference>
<comment type="subcellular location">
    <subcellularLocation>
        <location evidence="1">Membrane</location>
        <topology evidence="1">Multi-pass membrane protein</topology>
    </subcellularLocation>
</comment>
<feature type="transmembrane region" description="Helical" evidence="5">
    <location>
        <begin position="268"/>
        <end position="287"/>
    </location>
</feature>
<dbReference type="Gene3D" id="1.20.1250.20">
    <property type="entry name" value="MFS general substrate transporter like domains"/>
    <property type="match status" value="2"/>
</dbReference>
<sequence>MVARFVRDEEVVGSNPACPTIEGDPISVRDSPILPSVFRVSPAEGHSRVRWRLFLSTALGSYLVTANISTMNVAFPGLEASFAEATRGTLTWVLNSYTIAFAALLIPAGRLADRFGRRELFWAGLAIFGGSSVLVGAAPNLAIVISARTLQGVGGALVTPSSLGLLLADTPSSLRTTTVAKWGAITALGVATGPSVGALIIDATSWRWAFLLLPAACFAAYGCGRGHLPDTKVNKQLPFPDGWGAFLLAAAMALLAFSIVQIRPWGLLSLGVQTSFALGLLIFFGVISRSRGHVAPAIPLKLFKIRTFVWANVATLIQSFSLSASLLVNILWLTEGWRYSIATAGLATTASPLLVALLAPVAGRYGSYLGIRRFAIPGSLAWGVGNLLYVVLITEHPAWLSVYLPISLLVGVGVATTFPLVTAAAVIDVGPSDYAVAGAILQVARQFGATIGVASLISLVGESAELNAYKAAWLVVAISGGVSAIALIFVGDTRR</sequence>
<evidence type="ECO:0000259" key="6">
    <source>
        <dbReference type="PROSITE" id="PS50850"/>
    </source>
</evidence>
<keyword evidence="4 5" id="KW-0472">Membrane</keyword>
<dbReference type="EMBL" id="UINC01000666">
    <property type="protein sequence ID" value="SUZ59238.1"/>
    <property type="molecule type" value="Genomic_DNA"/>
</dbReference>
<dbReference type="PROSITE" id="PS00216">
    <property type="entry name" value="SUGAR_TRANSPORT_1"/>
    <property type="match status" value="1"/>
</dbReference>
<feature type="transmembrane region" description="Helical" evidence="5">
    <location>
        <begin position="53"/>
        <end position="78"/>
    </location>
</feature>
<evidence type="ECO:0000256" key="3">
    <source>
        <dbReference type="ARBA" id="ARBA00022989"/>
    </source>
</evidence>
<proteinExistence type="predicted"/>
<dbReference type="CDD" id="cd17321">
    <property type="entry name" value="MFS_MMR_MDR_like"/>
    <property type="match status" value="1"/>
</dbReference>
<dbReference type="InterPro" id="IPR020846">
    <property type="entry name" value="MFS_dom"/>
</dbReference>
<dbReference type="InterPro" id="IPR036259">
    <property type="entry name" value="MFS_trans_sf"/>
</dbReference>
<dbReference type="PROSITE" id="PS50850">
    <property type="entry name" value="MFS"/>
    <property type="match status" value="1"/>
</dbReference>
<keyword evidence="2 5" id="KW-0812">Transmembrane</keyword>